<name>A0A3P3E663_9BURK</name>
<dbReference type="Proteomes" id="UP000271137">
    <property type="component" value="Unassembled WGS sequence"/>
</dbReference>
<reference evidence="1 4" key="1">
    <citation type="submission" date="2018-11" db="EMBL/GenBank/DDBJ databases">
        <title>The genome of Variovorax sp T529.</title>
        <authorList>
            <person name="Gao J."/>
        </authorList>
    </citation>
    <scope>NUCLEOTIDE SEQUENCE [LARGE SCALE GENOMIC DNA]</scope>
    <source>
        <strain evidence="1 4">T529</strain>
    </source>
</reference>
<organism evidence="1 4">
    <name type="scientific">Variovorax beijingensis</name>
    <dbReference type="NCBI Taxonomy" id="2496117"/>
    <lineage>
        <taxon>Bacteria</taxon>
        <taxon>Pseudomonadati</taxon>
        <taxon>Pseudomonadota</taxon>
        <taxon>Betaproteobacteria</taxon>
        <taxon>Burkholderiales</taxon>
        <taxon>Comamonadaceae</taxon>
        <taxon>Variovorax</taxon>
    </lineage>
</organism>
<reference evidence="2 3" key="2">
    <citation type="submission" date="2018-12" db="EMBL/GenBank/DDBJ databases">
        <title>The genome sequences of strain 502.</title>
        <authorList>
            <person name="Gao J."/>
            <person name="Sun J."/>
        </authorList>
    </citation>
    <scope>NUCLEOTIDE SEQUENCE [LARGE SCALE GENOMIC DNA]</scope>
    <source>
        <strain evidence="2 3">502</strain>
    </source>
</reference>
<evidence type="ECO:0000313" key="4">
    <source>
        <dbReference type="Proteomes" id="UP000271590"/>
    </source>
</evidence>
<dbReference type="EMBL" id="RQXU01000027">
    <property type="protein sequence ID" value="RRH81911.1"/>
    <property type="molecule type" value="Genomic_DNA"/>
</dbReference>
<proteinExistence type="predicted"/>
<dbReference type="AlphaFoldDB" id="A0A3P3E663"/>
<evidence type="ECO:0000313" key="2">
    <source>
        <dbReference type="EMBL" id="RSZ29884.1"/>
    </source>
</evidence>
<protein>
    <submittedName>
        <fullName evidence="1">Uncharacterized protein</fullName>
    </submittedName>
</protein>
<keyword evidence="3" id="KW-1185">Reference proteome</keyword>
<sequence>MSLPAIRRNNVLILFGDFVAERASNGAEPLGLAAKFAEKLQISASMWSQIKKGRVISDKLARQIENRCGKEPLWLDALQSAEPLPDPGEERFVELARRAYRAQNARGKRALRTILLEHGAPQKE</sequence>
<comment type="caution">
    <text evidence="1">The sequence shown here is derived from an EMBL/GenBank/DDBJ whole genome shotgun (WGS) entry which is preliminary data.</text>
</comment>
<evidence type="ECO:0000313" key="3">
    <source>
        <dbReference type="Proteomes" id="UP000271137"/>
    </source>
</evidence>
<gene>
    <name evidence="1" type="ORF">EH244_27860</name>
    <name evidence="2" type="ORF">EJO66_27820</name>
</gene>
<accession>A0A3P3E663</accession>
<dbReference type="EMBL" id="RXFQ01000022">
    <property type="protein sequence ID" value="RSZ29884.1"/>
    <property type="molecule type" value="Genomic_DNA"/>
</dbReference>
<dbReference type="Proteomes" id="UP000271590">
    <property type="component" value="Unassembled WGS sequence"/>
</dbReference>
<evidence type="ECO:0000313" key="1">
    <source>
        <dbReference type="EMBL" id="RRH81911.1"/>
    </source>
</evidence>
<dbReference type="RefSeq" id="WP_124961549.1">
    <property type="nucleotide sequence ID" value="NZ_CBFHCE010000101.1"/>
</dbReference>